<dbReference type="OrthoDB" id="10260894at2759"/>
<evidence type="ECO:0000259" key="2">
    <source>
        <dbReference type="PROSITE" id="PS50835"/>
    </source>
</evidence>
<dbReference type="Gene3D" id="2.60.40.10">
    <property type="entry name" value="Immunoglobulins"/>
    <property type="match status" value="3"/>
</dbReference>
<reference evidence="3" key="1">
    <citation type="submission" date="2020-11" db="EMBL/GenBank/DDBJ databases">
        <authorList>
            <person name="Whitehead M."/>
        </authorList>
    </citation>
    <scope>NUCLEOTIDE SEQUENCE</scope>
    <source>
        <strain evidence="3">EGII</strain>
    </source>
</reference>
<dbReference type="PANTHER" id="PTHR13817:SF171">
    <property type="entry name" value="STRETCHIN-MLCK, ISOFORM U"/>
    <property type="match status" value="1"/>
</dbReference>
<comment type="caution">
    <text evidence="3">The sequence shown here is derived from an EMBL/GenBank/DDBJ whole genome shotgun (WGS) entry which is preliminary data.</text>
</comment>
<dbReference type="PANTHER" id="PTHR13817">
    <property type="entry name" value="TITIN"/>
    <property type="match status" value="1"/>
</dbReference>
<gene>
    <name evidence="3" type="ORF">CCAP1982_LOCUS22914</name>
</gene>
<proteinExistence type="predicted"/>
<dbReference type="SMART" id="SM00409">
    <property type="entry name" value="IG"/>
    <property type="match status" value="3"/>
</dbReference>
<feature type="domain" description="Ig-like" evidence="2">
    <location>
        <begin position="196"/>
        <end position="276"/>
    </location>
</feature>
<dbReference type="FunFam" id="2.60.40.10:FF:001307">
    <property type="entry name" value="Stretchin-Mlck, isoform V"/>
    <property type="match status" value="1"/>
</dbReference>
<dbReference type="EMBL" id="CAJHJT010000056">
    <property type="protein sequence ID" value="CAD7014951.1"/>
    <property type="molecule type" value="Genomic_DNA"/>
</dbReference>
<keyword evidence="4" id="KW-1185">Reference proteome</keyword>
<name>A0A811VIM4_CERCA</name>
<dbReference type="SUPFAM" id="SSF48726">
    <property type="entry name" value="Immunoglobulin"/>
    <property type="match status" value="3"/>
</dbReference>
<protein>
    <submittedName>
        <fullName evidence="3">(Mediterranean fruit fly) hypothetical protein</fullName>
    </submittedName>
</protein>
<dbReference type="InterPro" id="IPR003599">
    <property type="entry name" value="Ig_sub"/>
</dbReference>
<dbReference type="InterPro" id="IPR013783">
    <property type="entry name" value="Ig-like_fold"/>
</dbReference>
<dbReference type="InterPro" id="IPR013098">
    <property type="entry name" value="Ig_I-set"/>
</dbReference>
<organism evidence="3 4">
    <name type="scientific">Ceratitis capitata</name>
    <name type="common">Mediterranean fruit fly</name>
    <name type="synonym">Tephritis capitata</name>
    <dbReference type="NCBI Taxonomy" id="7213"/>
    <lineage>
        <taxon>Eukaryota</taxon>
        <taxon>Metazoa</taxon>
        <taxon>Ecdysozoa</taxon>
        <taxon>Arthropoda</taxon>
        <taxon>Hexapoda</taxon>
        <taxon>Insecta</taxon>
        <taxon>Pterygota</taxon>
        <taxon>Neoptera</taxon>
        <taxon>Endopterygota</taxon>
        <taxon>Diptera</taxon>
        <taxon>Brachycera</taxon>
        <taxon>Muscomorpha</taxon>
        <taxon>Tephritoidea</taxon>
        <taxon>Tephritidae</taxon>
        <taxon>Ceratitis</taxon>
        <taxon>Ceratitis</taxon>
    </lineage>
</organism>
<dbReference type="PROSITE" id="PS50835">
    <property type="entry name" value="IG_LIKE"/>
    <property type="match status" value="1"/>
</dbReference>
<keyword evidence="1" id="KW-0677">Repeat</keyword>
<dbReference type="InterPro" id="IPR036179">
    <property type="entry name" value="Ig-like_dom_sf"/>
</dbReference>
<evidence type="ECO:0000256" key="1">
    <source>
        <dbReference type="ARBA" id="ARBA00022737"/>
    </source>
</evidence>
<dbReference type="Pfam" id="PF07679">
    <property type="entry name" value="I-set"/>
    <property type="match status" value="2"/>
</dbReference>
<dbReference type="InterPro" id="IPR050964">
    <property type="entry name" value="Striated_Muscle_Regulatory"/>
</dbReference>
<evidence type="ECO:0000313" key="4">
    <source>
        <dbReference type="Proteomes" id="UP000606786"/>
    </source>
</evidence>
<dbReference type="InterPro" id="IPR007110">
    <property type="entry name" value="Ig-like_dom"/>
</dbReference>
<dbReference type="Proteomes" id="UP000606786">
    <property type="component" value="Unassembled WGS sequence"/>
</dbReference>
<evidence type="ECO:0000313" key="3">
    <source>
        <dbReference type="EMBL" id="CAD7014951.1"/>
    </source>
</evidence>
<sequence length="348" mass="38611">MGNGCSKCCQCNEHKQYHGTLSSASSIYRRRSRGELPIENSDRFRITQTSTAVQLAVEHVQREDAGHYTLIARTKDNTVIRKDVELIVEDRSMGEDPPIFTRRLPDLSVKVGTRTRLLVEIRSSTDMKLTWYRNDRRICENDRINEVNEGNFHYLEVSPVILEDGGQWMVLAENSGGRNSCIAHLNVLVPKAYKSPEFIEELRAILTQQGTVSLECKVVGVPTPQLRWFKDSKEIKAGDIFALTANADDPTSLGTYTCEAVNCMGKSYSSSKVHVVGRGSREGSLKPADSIPNNAPPPIFTNELRNISVRIGEPIILGCQVVVLSATAGVLCLGKLPITTAEQEHDKL</sequence>
<dbReference type="FunFam" id="2.60.40.10:FF:002242">
    <property type="entry name" value="Stretchin-Mlck, isoform U"/>
    <property type="match status" value="1"/>
</dbReference>
<dbReference type="AlphaFoldDB" id="A0A811VIM4"/>
<accession>A0A811VIM4</accession>